<organism evidence="2">
    <name type="scientific">Setaria italica</name>
    <name type="common">Foxtail millet</name>
    <name type="synonym">Panicum italicum</name>
    <dbReference type="NCBI Taxonomy" id="4555"/>
    <lineage>
        <taxon>Eukaryota</taxon>
        <taxon>Viridiplantae</taxon>
        <taxon>Streptophyta</taxon>
        <taxon>Embryophyta</taxon>
        <taxon>Tracheophyta</taxon>
        <taxon>Spermatophyta</taxon>
        <taxon>Magnoliopsida</taxon>
        <taxon>Liliopsida</taxon>
        <taxon>Poales</taxon>
        <taxon>Poaceae</taxon>
        <taxon>PACMAD clade</taxon>
        <taxon>Panicoideae</taxon>
        <taxon>Panicodae</taxon>
        <taxon>Paniceae</taxon>
        <taxon>Cenchrinae</taxon>
        <taxon>Setaria</taxon>
    </lineage>
</organism>
<feature type="region of interest" description="Disordered" evidence="1">
    <location>
        <begin position="76"/>
        <end position="99"/>
    </location>
</feature>
<dbReference type="KEGG" id="sita:101753436"/>
<dbReference type="EMBL" id="CM003533">
    <property type="protein sequence ID" value="RCV31149.1"/>
    <property type="molecule type" value="Genomic_DNA"/>
</dbReference>
<gene>
    <name evidence="2" type="ORF">SETIT_6G153700v2</name>
</gene>
<evidence type="ECO:0000313" key="2">
    <source>
        <dbReference type="EMBL" id="RCV31149.1"/>
    </source>
</evidence>
<name>A0A368RLS0_SETIT</name>
<reference evidence="2" key="1">
    <citation type="journal article" date="2012" name="Nat. Biotechnol.">
        <title>Reference genome sequence of the model plant Setaria.</title>
        <authorList>
            <person name="Bennetzen J.L."/>
            <person name="Schmutz J."/>
            <person name="Wang H."/>
            <person name="Percifield R."/>
            <person name="Hawkins J."/>
            <person name="Pontaroli A.C."/>
            <person name="Estep M."/>
            <person name="Feng L."/>
            <person name="Vaughn J.N."/>
            <person name="Grimwood J."/>
            <person name="Jenkins J."/>
            <person name="Barry K."/>
            <person name="Lindquist E."/>
            <person name="Hellsten U."/>
            <person name="Deshpande S."/>
            <person name="Wang X."/>
            <person name="Wu X."/>
            <person name="Mitros T."/>
            <person name="Triplett J."/>
            <person name="Yang X."/>
            <person name="Ye C.Y."/>
            <person name="Mauro-Herrera M."/>
            <person name="Wang L."/>
            <person name="Li P."/>
            <person name="Sharma M."/>
            <person name="Sharma R."/>
            <person name="Ronald P.C."/>
            <person name="Panaud O."/>
            <person name="Kellogg E.A."/>
            <person name="Brutnell T.P."/>
            <person name="Doust A.N."/>
            <person name="Tuskan G.A."/>
            <person name="Rokhsar D."/>
            <person name="Devos K.M."/>
        </authorList>
    </citation>
    <scope>NUCLEOTIDE SEQUENCE [LARGE SCALE GENOMIC DNA]</scope>
    <source>
        <strain evidence="2">Yugu1</strain>
    </source>
</reference>
<dbReference type="AlphaFoldDB" id="A0A368RLS0"/>
<feature type="compositionally biased region" description="Low complexity" evidence="1">
    <location>
        <begin position="90"/>
        <end position="99"/>
    </location>
</feature>
<feature type="compositionally biased region" description="Basic and acidic residues" evidence="1">
    <location>
        <begin position="16"/>
        <end position="37"/>
    </location>
</feature>
<dbReference type="PANTHER" id="PTHR34780:SF8">
    <property type="match status" value="1"/>
</dbReference>
<protein>
    <submittedName>
        <fullName evidence="2">Uncharacterized protein</fullName>
    </submittedName>
</protein>
<feature type="region of interest" description="Disordered" evidence="1">
    <location>
        <begin position="16"/>
        <end position="49"/>
    </location>
</feature>
<proteinExistence type="predicted"/>
<dbReference type="PANTHER" id="PTHR34780">
    <property type="entry name" value="OS08G0427800 PROTEIN"/>
    <property type="match status" value="1"/>
</dbReference>
<evidence type="ECO:0000256" key="1">
    <source>
        <dbReference type="SAM" id="MobiDB-lite"/>
    </source>
</evidence>
<sequence>MAWNLEAAKPKVLESKMFERERRMPEEGERGVLKAEQDEPEAPPVHSQVRRIKQEDEAARELLLRLQLLEMRPATGFREPAARQTSPSPLRRAGGAADLAVAAAPRRRRAGHLGGGGGLIEPLHVLRLPQLEALSRAEHCK</sequence>
<reference evidence="2" key="2">
    <citation type="submission" date="2015-07" db="EMBL/GenBank/DDBJ databases">
        <authorList>
            <person name="Noorani M."/>
        </authorList>
    </citation>
    <scope>NUCLEOTIDE SEQUENCE</scope>
    <source>
        <strain evidence="2">Yugu1</strain>
    </source>
</reference>
<accession>A0A368RLS0</accession>